<gene>
    <name evidence="3" type="primary">Sipa1l2_6</name>
    <name evidence="3" type="ORF">CM83_68892</name>
</gene>
<sequence>MPKDRRGHAKLSKGVLEMKFMQRTKNRMRAEKEAEESRTMYEKDISKGMQNAVMTQRPVELRPERPMPIRQKDYGRQIAAIYENEVELIRERGVQGADTPGPIDDPLTILRSVADHVSAAAWVESPCVRNTCADGGILALYEVTRWIPTYQQIVIERDELLQRRAEWEEERKELKELREMRERWAEERNELIARMDQIRASYAVTPPPVDEPLSARTSGTERLPIPSVDDMGTQSSGGCELLELTGLFPLSGAR</sequence>
<feature type="coiled-coil region" evidence="1">
    <location>
        <begin position="150"/>
        <end position="201"/>
    </location>
</feature>
<keyword evidence="1" id="KW-0175">Coiled coil</keyword>
<protein>
    <submittedName>
        <fullName evidence="3">Signal-induced proliferation-associated 1-like protein 2</fullName>
    </submittedName>
</protein>
<evidence type="ECO:0000256" key="2">
    <source>
        <dbReference type="SAM" id="MobiDB-lite"/>
    </source>
</evidence>
<dbReference type="Pfam" id="PF10175">
    <property type="entry name" value="MPP6"/>
    <property type="match status" value="1"/>
</dbReference>
<feature type="region of interest" description="Disordered" evidence="2">
    <location>
        <begin position="204"/>
        <end position="237"/>
    </location>
</feature>
<evidence type="ECO:0000256" key="1">
    <source>
        <dbReference type="SAM" id="Coils"/>
    </source>
</evidence>
<organism evidence="3">
    <name type="scientific">Lygus hesperus</name>
    <name type="common">Western plant bug</name>
    <dbReference type="NCBI Taxonomy" id="30085"/>
    <lineage>
        <taxon>Eukaryota</taxon>
        <taxon>Metazoa</taxon>
        <taxon>Ecdysozoa</taxon>
        <taxon>Arthropoda</taxon>
        <taxon>Hexapoda</taxon>
        <taxon>Insecta</taxon>
        <taxon>Pterygota</taxon>
        <taxon>Neoptera</taxon>
        <taxon>Paraneoptera</taxon>
        <taxon>Hemiptera</taxon>
        <taxon>Heteroptera</taxon>
        <taxon>Panheteroptera</taxon>
        <taxon>Cimicomorpha</taxon>
        <taxon>Miridae</taxon>
        <taxon>Mirini</taxon>
        <taxon>Lygus</taxon>
    </lineage>
</organism>
<reference evidence="3" key="1">
    <citation type="journal article" date="2014" name="PLoS ONE">
        <title>Transcriptome-Based Identification of ABC Transporters in the Western Tarnished Plant Bug Lygus hesperus.</title>
        <authorList>
            <person name="Hull J.J."/>
            <person name="Chaney K."/>
            <person name="Geib S.M."/>
            <person name="Fabrick J.A."/>
            <person name="Brent C.S."/>
            <person name="Walsh D."/>
            <person name="Lavine L.C."/>
        </authorList>
    </citation>
    <scope>NUCLEOTIDE SEQUENCE</scope>
</reference>
<dbReference type="AlphaFoldDB" id="A0A0A9WG45"/>
<proteinExistence type="predicted"/>
<accession>A0A0A9WG45</accession>
<dbReference type="EMBL" id="GBHO01036855">
    <property type="protein sequence ID" value="JAG06749.1"/>
    <property type="molecule type" value="Transcribed_RNA"/>
</dbReference>
<name>A0A0A9WG45_LYGHE</name>
<evidence type="ECO:0000313" key="3">
    <source>
        <dbReference type="EMBL" id="JAG06749.1"/>
    </source>
</evidence>
<reference evidence="3" key="2">
    <citation type="submission" date="2014-07" db="EMBL/GenBank/DDBJ databases">
        <authorList>
            <person name="Hull J."/>
        </authorList>
    </citation>
    <scope>NUCLEOTIDE SEQUENCE</scope>
</reference>